<feature type="non-terminal residue" evidence="2">
    <location>
        <position position="91"/>
    </location>
</feature>
<dbReference type="Proteomes" id="UP000727407">
    <property type="component" value="Unassembled WGS sequence"/>
</dbReference>
<feature type="region of interest" description="Disordered" evidence="1">
    <location>
        <begin position="1"/>
        <end position="43"/>
    </location>
</feature>
<protein>
    <submittedName>
        <fullName evidence="2">Protein Spindly isoform X2</fullName>
    </submittedName>
</protein>
<feature type="compositionally biased region" description="Basic and acidic residues" evidence="1">
    <location>
        <begin position="34"/>
        <end position="43"/>
    </location>
</feature>
<name>A0A8J4UHS5_CLAMG</name>
<gene>
    <name evidence="2" type="primary">spdl1</name>
    <name evidence="2" type="ORF">DAT39_014691</name>
</gene>
<feature type="non-terminal residue" evidence="2">
    <location>
        <position position="1"/>
    </location>
</feature>
<reference evidence="2" key="1">
    <citation type="submission" date="2020-07" db="EMBL/GenBank/DDBJ databases">
        <title>Clarias magur genome sequencing, assembly and annotation.</title>
        <authorList>
            <person name="Kushwaha B."/>
            <person name="Kumar R."/>
            <person name="Das P."/>
            <person name="Joshi C.G."/>
            <person name="Kumar D."/>
            <person name="Nagpure N.S."/>
            <person name="Pandey M."/>
            <person name="Agarwal S."/>
            <person name="Srivastava S."/>
            <person name="Singh M."/>
            <person name="Sahoo L."/>
            <person name="Jayasankar P."/>
            <person name="Meher P.K."/>
            <person name="Koringa P.G."/>
            <person name="Iquebal M.A."/>
            <person name="Das S.P."/>
            <person name="Bit A."/>
            <person name="Patnaik S."/>
            <person name="Patel N."/>
            <person name="Shah T.M."/>
            <person name="Hinsu A."/>
            <person name="Jena J.K."/>
        </authorList>
    </citation>
    <scope>NUCLEOTIDE SEQUENCE</scope>
    <source>
        <strain evidence="2">CIFAMagur01</strain>
        <tissue evidence="2">Testis</tissue>
    </source>
</reference>
<evidence type="ECO:0000256" key="1">
    <source>
        <dbReference type="SAM" id="MobiDB-lite"/>
    </source>
</evidence>
<sequence>ANKPQAQKCKREKFPIDVPDGSDHSSMDIPGMKTESRKKDTAGEAHPCLIKNEFLTPVHLSQTLSSSSGLLCDTKYVRISENTPISPFDSS</sequence>
<accession>A0A8J4UHS5</accession>
<evidence type="ECO:0000313" key="3">
    <source>
        <dbReference type="Proteomes" id="UP000727407"/>
    </source>
</evidence>
<comment type="caution">
    <text evidence="2">The sequence shown here is derived from an EMBL/GenBank/DDBJ whole genome shotgun (WGS) entry which is preliminary data.</text>
</comment>
<keyword evidence="3" id="KW-1185">Reference proteome</keyword>
<dbReference type="AlphaFoldDB" id="A0A8J4UHS5"/>
<evidence type="ECO:0000313" key="2">
    <source>
        <dbReference type="EMBL" id="KAF5895612.1"/>
    </source>
</evidence>
<proteinExistence type="predicted"/>
<organism evidence="2 3">
    <name type="scientific">Clarias magur</name>
    <name type="common">Asian catfish</name>
    <name type="synonym">Macropteronotus magur</name>
    <dbReference type="NCBI Taxonomy" id="1594786"/>
    <lineage>
        <taxon>Eukaryota</taxon>
        <taxon>Metazoa</taxon>
        <taxon>Chordata</taxon>
        <taxon>Craniata</taxon>
        <taxon>Vertebrata</taxon>
        <taxon>Euteleostomi</taxon>
        <taxon>Actinopterygii</taxon>
        <taxon>Neopterygii</taxon>
        <taxon>Teleostei</taxon>
        <taxon>Ostariophysi</taxon>
        <taxon>Siluriformes</taxon>
        <taxon>Clariidae</taxon>
        <taxon>Clarias</taxon>
    </lineage>
</organism>
<dbReference type="EMBL" id="QNUK01000315">
    <property type="protein sequence ID" value="KAF5895612.1"/>
    <property type="molecule type" value="Genomic_DNA"/>
</dbReference>